<dbReference type="Gene3D" id="2.60.40.650">
    <property type="match status" value="1"/>
</dbReference>
<keyword evidence="2" id="KW-0500">Molybdenum</keyword>
<proteinExistence type="predicted"/>
<feature type="chain" id="PRO_5012595315" evidence="5">
    <location>
        <begin position="36"/>
        <end position="411"/>
    </location>
</feature>
<evidence type="ECO:0000256" key="1">
    <source>
        <dbReference type="ARBA" id="ARBA00001924"/>
    </source>
</evidence>
<dbReference type="Pfam" id="PF00174">
    <property type="entry name" value="Oxidored_molyb"/>
    <property type="match status" value="1"/>
</dbReference>
<evidence type="ECO:0000256" key="2">
    <source>
        <dbReference type="ARBA" id="ARBA00022505"/>
    </source>
</evidence>
<evidence type="ECO:0000313" key="9">
    <source>
        <dbReference type="Proteomes" id="UP000188729"/>
    </source>
</evidence>
<dbReference type="PANTHER" id="PTHR19372:SF7">
    <property type="entry name" value="SULFITE OXIDASE, MITOCHONDRIAL"/>
    <property type="match status" value="1"/>
</dbReference>
<keyword evidence="5" id="KW-0732">Signal</keyword>
<accession>A0A1V2ERR7</accession>
<dbReference type="Pfam" id="PF03404">
    <property type="entry name" value="Mo-co_dimer"/>
    <property type="match status" value="1"/>
</dbReference>
<dbReference type="Gene3D" id="3.90.420.10">
    <property type="entry name" value="Oxidoreductase, molybdopterin-binding domain"/>
    <property type="match status" value="1"/>
</dbReference>
<organism evidence="8 9">
    <name type="scientific">Sphingomonas jeddahensis</name>
    <dbReference type="NCBI Taxonomy" id="1915074"/>
    <lineage>
        <taxon>Bacteria</taxon>
        <taxon>Pseudomonadati</taxon>
        <taxon>Pseudomonadota</taxon>
        <taxon>Alphaproteobacteria</taxon>
        <taxon>Sphingomonadales</taxon>
        <taxon>Sphingomonadaceae</taxon>
        <taxon>Sphingomonas</taxon>
    </lineage>
</organism>
<dbReference type="Proteomes" id="UP000188729">
    <property type="component" value="Unassembled WGS sequence"/>
</dbReference>
<name>A0A1V2ERR7_9SPHN</name>
<dbReference type="SUPFAM" id="SSF81296">
    <property type="entry name" value="E set domains"/>
    <property type="match status" value="1"/>
</dbReference>
<evidence type="ECO:0000259" key="7">
    <source>
        <dbReference type="Pfam" id="PF03404"/>
    </source>
</evidence>
<protein>
    <submittedName>
        <fullName evidence="8">TMAO/DMSO reductase</fullName>
    </submittedName>
</protein>
<feature type="domain" description="Oxidoreductase molybdopterin-binding" evidence="6">
    <location>
        <begin position="97"/>
        <end position="267"/>
    </location>
</feature>
<dbReference type="GO" id="GO:0008482">
    <property type="term" value="F:sulfite oxidase activity"/>
    <property type="evidence" value="ECO:0007669"/>
    <property type="project" value="TreeGrafter"/>
</dbReference>
<dbReference type="RefSeq" id="WP_076745235.1">
    <property type="nucleotide sequence ID" value="NZ_MPSB01000012.1"/>
</dbReference>
<dbReference type="SUPFAM" id="SSF56524">
    <property type="entry name" value="Oxidoreductase molybdopterin-binding domain"/>
    <property type="match status" value="1"/>
</dbReference>
<dbReference type="InterPro" id="IPR006311">
    <property type="entry name" value="TAT_signal"/>
</dbReference>
<dbReference type="STRING" id="1915074.SPHI_24630"/>
<gene>
    <name evidence="8" type="ORF">SPHI_24630</name>
</gene>
<keyword evidence="4" id="KW-0560">Oxidoreductase</keyword>
<feature type="signal peptide" evidence="5">
    <location>
        <begin position="1"/>
        <end position="35"/>
    </location>
</feature>
<comment type="caution">
    <text evidence="8">The sequence shown here is derived from an EMBL/GenBank/DDBJ whole genome shotgun (WGS) entry which is preliminary data.</text>
</comment>
<evidence type="ECO:0000256" key="5">
    <source>
        <dbReference type="SAM" id="SignalP"/>
    </source>
</evidence>
<dbReference type="AlphaFoldDB" id="A0A1V2ERR7"/>
<comment type="cofactor">
    <cofactor evidence="1">
        <name>Mo-molybdopterin</name>
        <dbReference type="ChEBI" id="CHEBI:71302"/>
    </cofactor>
</comment>
<dbReference type="InterPro" id="IPR008335">
    <property type="entry name" value="Mopterin_OxRdtase_euk"/>
</dbReference>
<dbReference type="GO" id="GO:0020037">
    <property type="term" value="F:heme binding"/>
    <property type="evidence" value="ECO:0007669"/>
    <property type="project" value="TreeGrafter"/>
</dbReference>
<dbReference type="InterPro" id="IPR014756">
    <property type="entry name" value="Ig_E-set"/>
</dbReference>
<dbReference type="InterPro" id="IPR005066">
    <property type="entry name" value="MoCF_OxRdtse_dimer"/>
</dbReference>
<feature type="domain" description="Moybdenum cofactor oxidoreductase dimerisation" evidence="7">
    <location>
        <begin position="293"/>
        <end position="403"/>
    </location>
</feature>
<evidence type="ECO:0000256" key="3">
    <source>
        <dbReference type="ARBA" id="ARBA00022723"/>
    </source>
</evidence>
<dbReference type="GO" id="GO:0006790">
    <property type="term" value="P:sulfur compound metabolic process"/>
    <property type="evidence" value="ECO:0007669"/>
    <property type="project" value="TreeGrafter"/>
</dbReference>
<evidence type="ECO:0000313" key="8">
    <source>
        <dbReference type="EMBL" id="ONF95371.1"/>
    </source>
</evidence>
<evidence type="ECO:0000256" key="4">
    <source>
        <dbReference type="ARBA" id="ARBA00023002"/>
    </source>
</evidence>
<reference evidence="8 9" key="1">
    <citation type="submission" date="2016-11" db="EMBL/GenBank/DDBJ databases">
        <title>Genome sequence of Sphingomonas jeddahensis G39.</title>
        <authorList>
            <person name="Poehlein A."/>
            <person name="Wuebbeler J.H."/>
            <person name="Steinbuechel A."/>
            <person name="Daniel R."/>
        </authorList>
    </citation>
    <scope>NUCLEOTIDE SEQUENCE [LARGE SCALE GENOMIC DNA]</scope>
    <source>
        <strain evidence="8 9">G39</strain>
    </source>
</reference>
<dbReference type="PRINTS" id="PR00407">
    <property type="entry name" value="EUMOPTERIN"/>
</dbReference>
<evidence type="ECO:0000259" key="6">
    <source>
        <dbReference type="Pfam" id="PF00174"/>
    </source>
</evidence>
<dbReference type="PANTHER" id="PTHR19372">
    <property type="entry name" value="SULFITE REDUCTASE"/>
    <property type="match status" value="1"/>
</dbReference>
<dbReference type="EMBL" id="MPSB01000012">
    <property type="protein sequence ID" value="ONF95371.1"/>
    <property type="molecule type" value="Genomic_DNA"/>
</dbReference>
<dbReference type="InterPro" id="IPR000572">
    <property type="entry name" value="OxRdtase_Mopterin-bd_dom"/>
</dbReference>
<dbReference type="OrthoDB" id="9795587at2"/>
<sequence length="411" mass="45027">MDRLDFDMARALTRRRLLAAGVAGSGAMLAAKALAADVDLRLPGGPSRRAMTSDFPQKGAMILQRVRPALLETPMEVFQQSLYTPNDRFFVRWHWGDLPTSIDVETYRIRVGGHVSHPLSISLAQLLRMPRIELAAVNQCSGNSRGLFQPRVPGAQWGHGAMGNAKWMGVSLRHLLDLAGVRGGAVAVRVGAMDKPLVAGAPDFEKSLGVDHARDGEVMLAFAMNGEQLPLLNGFPVRLVVPGWYSTYWMKMVDTIEVLPAPDDRYWMAKAYKIPSTPHAHVVPGTKDFPSEPINRMNPRSWITSITDGATYGYDPVLPVEGIAMGGDVGVTRVEISGNGGRTWEAAALGREDDRYGFRRFTARIGVPRPGRVQVMARCTNARGETQPMAANWNPGGYMRNCVEPITVRLS</sequence>
<dbReference type="InterPro" id="IPR036374">
    <property type="entry name" value="OxRdtase_Mopterin-bd_sf"/>
</dbReference>
<dbReference type="GO" id="GO:0043546">
    <property type="term" value="F:molybdopterin cofactor binding"/>
    <property type="evidence" value="ECO:0007669"/>
    <property type="project" value="TreeGrafter"/>
</dbReference>
<dbReference type="PROSITE" id="PS51318">
    <property type="entry name" value="TAT"/>
    <property type="match status" value="1"/>
</dbReference>
<keyword evidence="9" id="KW-1185">Reference proteome</keyword>
<dbReference type="GO" id="GO:0030151">
    <property type="term" value="F:molybdenum ion binding"/>
    <property type="evidence" value="ECO:0007669"/>
    <property type="project" value="InterPro"/>
</dbReference>
<keyword evidence="3" id="KW-0479">Metal-binding</keyword>